<dbReference type="Pfam" id="PF02518">
    <property type="entry name" value="HATPase_c"/>
    <property type="match status" value="1"/>
</dbReference>
<dbReference type="Pfam" id="PF06580">
    <property type="entry name" value="His_kinase"/>
    <property type="match status" value="1"/>
</dbReference>
<evidence type="ECO:0000256" key="2">
    <source>
        <dbReference type="SAM" id="Phobius"/>
    </source>
</evidence>
<dbReference type="Gene3D" id="3.30.565.10">
    <property type="entry name" value="Histidine kinase-like ATPase, C-terminal domain"/>
    <property type="match status" value="1"/>
</dbReference>
<dbReference type="HOGENOM" id="CLU_020473_1_1_6"/>
<keyword evidence="1" id="KW-0175">Coiled coil</keyword>
<dbReference type="Proteomes" id="UP000005953">
    <property type="component" value="Unassembled WGS sequence"/>
</dbReference>
<evidence type="ECO:0000256" key="1">
    <source>
        <dbReference type="SAM" id="Coils"/>
    </source>
</evidence>
<evidence type="ECO:0000259" key="4">
    <source>
        <dbReference type="Pfam" id="PF06580"/>
    </source>
</evidence>
<evidence type="ECO:0000313" key="5">
    <source>
        <dbReference type="EMBL" id="EAR07537.1"/>
    </source>
</evidence>
<comment type="caution">
    <text evidence="5">The sequence shown here is derived from an EMBL/GenBank/DDBJ whole genome shotgun (WGS) entry which is preliminary data.</text>
</comment>
<dbReference type="STRING" id="314283.MED297_04694"/>
<evidence type="ECO:0000313" key="6">
    <source>
        <dbReference type="Proteomes" id="UP000005953"/>
    </source>
</evidence>
<gene>
    <name evidence="5" type="ORF">MED297_04694</name>
</gene>
<keyword evidence="6" id="KW-1185">Reference proteome</keyword>
<feature type="transmembrane region" description="Helical" evidence="2">
    <location>
        <begin position="20"/>
        <end position="37"/>
    </location>
</feature>
<dbReference type="PANTHER" id="PTHR34220">
    <property type="entry name" value="SENSOR HISTIDINE KINASE YPDA"/>
    <property type="match status" value="1"/>
</dbReference>
<sequence length="354" mass="39706">MSTDTRETFLHNYFSDLRSIGLLLLVCALIAVLTHLFNQIGWLVNFGFSLSFGIPISILESFLRTRSWGLSDRTINLLSIIIGCIIGMVAVYSYLVWAGHIPFGYFGPLLFVNFAIAFMFSAAAFYFFWSQYRTQSLTLALQAEQLKVAENNSLRQQAENRLLQAQMEPHFLFNTLATVQSLIDIDAQQAKYMIGDLSNILRASMSNASRDDCLLSQELELVHAYLSIQRVRFGDRLRVEERVDSSLLDETMMPMLIQPLIENSVRHAAEGAMQPVTIELDISAQQGVLKIEIADNGAGSSATHNGHGLSLTNIRQRLNNRYGDQATLQSGPTEQGWRSVIRFPMQPETEEGDA</sequence>
<dbReference type="GO" id="GO:0016020">
    <property type="term" value="C:membrane"/>
    <property type="evidence" value="ECO:0007669"/>
    <property type="project" value="InterPro"/>
</dbReference>
<dbReference type="InterPro" id="IPR003594">
    <property type="entry name" value="HATPase_dom"/>
</dbReference>
<name>A4BK04_9GAMM</name>
<keyword evidence="2" id="KW-1133">Transmembrane helix</keyword>
<reference evidence="5 6" key="1">
    <citation type="submission" date="2006-02" db="EMBL/GenBank/DDBJ databases">
        <authorList>
            <person name="Pinhassi J."/>
            <person name="Pedros-Alio C."/>
            <person name="Ferriera S."/>
            <person name="Johnson J."/>
            <person name="Kravitz S."/>
            <person name="Halpern A."/>
            <person name="Remington K."/>
            <person name="Beeson K."/>
            <person name="Tran B."/>
            <person name="Rogers Y.-H."/>
            <person name="Friedman R."/>
            <person name="Venter J.C."/>
        </authorList>
    </citation>
    <scope>NUCLEOTIDE SEQUENCE [LARGE SCALE GENOMIC DNA]</scope>
    <source>
        <strain evidence="5 6">MED297</strain>
    </source>
</reference>
<dbReference type="EMBL" id="AAOE01000039">
    <property type="protein sequence ID" value="EAR07537.1"/>
    <property type="molecule type" value="Genomic_DNA"/>
</dbReference>
<keyword evidence="2" id="KW-0472">Membrane</keyword>
<evidence type="ECO:0000259" key="3">
    <source>
        <dbReference type="Pfam" id="PF02518"/>
    </source>
</evidence>
<feature type="transmembrane region" description="Helical" evidence="2">
    <location>
        <begin position="75"/>
        <end position="97"/>
    </location>
</feature>
<dbReference type="PANTHER" id="PTHR34220:SF7">
    <property type="entry name" value="SENSOR HISTIDINE KINASE YPDA"/>
    <property type="match status" value="1"/>
</dbReference>
<dbReference type="InterPro" id="IPR050640">
    <property type="entry name" value="Bact_2-comp_sensor_kinase"/>
</dbReference>
<feature type="transmembrane region" description="Helical" evidence="2">
    <location>
        <begin position="103"/>
        <end position="129"/>
    </location>
</feature>
<dbReference type="SUPFAM" id="SSF55874">
    <property type="entry name" value="ATPase domain of HSP90 chaperone/DNA topoisomerase II/histidine kinase"/>
    <property type="match status" value="1"/>
</dbReference>
<dbReference type="RefSeq" id="WP_008047904.1">
    <property type="nucleotide sequence ID" value="NZ_CH724154.1"/>
</dbReference>
<feature type="transmembrane region" description="Helical" evidence="2">
    <location>
        <begin position="43"/>
        <end position="63"/>
    </location>
</feature>
<proteinExistence type="predicted"/>
<dbReference type="GO" id="GO:0000155">
    <property type="term" value="F:phosphorelay sensor kinase activity"/>
    <property type="evidence" value="ECO:0007669"/>
    <property type="project" value="InterPro"/>
</dbReference>
<dbReference type="InterPro" id="IPR036890">
    <property type="entry name" value="HATPase_C_sf"/>
</dbReference>
<feature type="domain" description="Histidine kinase/HSP90-like ATPase" evidence="3">
    <location>
        <begin position="255"/>
        <end position="346"/>
    </location>
</feature>
<feature type="coiled-coil region" evidence="1">
    <location>
        <begin position="141"/>
        <end position="168"/>
    </location>
</feature>
<dbReference type="InterPro" id="IPR010559">
    <property type="entry name" value="Sig_transdc_His_kin_internal"/>
</dbReference>
<accession>A4BK04</accession>
<dbReference type="AlphaFoldDB" id="A4BK04"/>
<protein>
    <submittedName>
        <fullName evidence="5">Uncharacterized protein</fullName>
    </submittedName>
</protein>
<keyword evidence="2" id="KW-0812">Transmembrane</keyword>
<organism evidence="5 6">
    <name type="scientific">Reinekea blandensis MED297</name>
    <dbReference type="NCBI Taxonomy" id="314283"/>
    <lineage>
        <taxon>Bacteria</taxon>
        <taxon>Pseudomonadati</taxon>
        <taxon>Pseudomonadota</taxon>
        <taxon>Gammaproteobacteria</taxon>
        <taxon>Oceanospirillales</taxon>
        <taxon>Saccharospirillaceae</taxon>
        <taxon>Reinekea</taxon>
    </lineage>
</organism>
<feature type="domain" description="Signal transduction histidine kinase internal region" evidence="4">
    <location>
        <begin position="158"/>
        <end position="237"/>
    </location>
</feature>
<dbReference type="OrthoDB" id="2514702at2"/>